<dbReference type="OrthoDB" id="10025511at2759"/>
<feature type="domain" description="PPM-type phosphatase" evidence="2">
    <location>
        <begin position="279"/>
        <end position="627"/>
    </location>
</feature>
<comment type="caution">
    <text evidence="3">The sequence shown here is derived from an EMBL/GenBank/DDBJ whole genome shotgun (WGS) entry which is preliminary data.</text>
</comment>
<protein>
    <submittedName>
        <fullName evidence="3">7247_t:CDS:1</fullName>
    </submittedName>
</protein>
<dbReference type="Pfam" id="PF00481">
    <property type="entry name" value="PP2C"/>
    <property type="match status" value="2"/>
</dbReference>
<dbReference type="SUPFAM" id="SSF81606">
    <property type="entry name" value="PP2C-like"/>
    <property type="match status" value="1"/>
</dbReference>
<dbReference type="InterPro" id="IPR036457">
    <property type="entry name" value="PPM-type-like_dom_sf"/>
</dbReference>
<keyword evidence="4" id="KW-1185">Reference proteome</keyword>
<dbReference type="GO" id="GO:0004722">
    <property type="term" value="F:protein serine/threonine phosphatase activity"/>
    <property type="evidence" value="ECO:0007669"/>
    <property type="project" value="InterPro"/>
</dbReference>
<reference evidence="3" key="1">
    <citation type="submission" date="2021-06" db="EMBL/GenBank/DDBJ databases">
        <authorList>
            <person name="Kallberg Y."/>
            <person name="Tangrot J."/>
            <person name="Rosling A."/>
        </authorList>
    </citation>
    <scope>NUCLEOTIDE SEQUENCE</scope>
    <source>
        <strain evidence="3">IA702</strain>
    </source>
</reference>
<proteinExistence type="predicted"/>
<dbReference type="Proteomes" id="UP000789572">
    <property type="component" value="Unassembled WGS sequence"/>
</dbReference>
<name>A0A9N9FXE3_9GLOM</name>
<evidence type="ECO:0000313" key="3">
    <source>
        <dbReference type="EMBL" id="CAG8562933.1"/>
    </source>
</evidence>
<sequence>MKDQNDSLTVESLELHPELRKNKVLTAMCHVFLKMGNEWLTAKQIVAACHALNVIRLRQVRQGKTPASTIQGSISIVLSTATQLQVPPPISKLKCDGGRGTYYRLSPELFPKGSIFSDKMTIDTAPQIIATPTSGNSVQPKRRTTNKKRKRTVRASSHSKKRKRVEGYKGRRLGPCASEHPNTKSNSVQSNVKTKVGPEFDWLDLIDSGSDLSDVDSDWSSESESYCVTNGRLNTDSMTEASEEMESLIDMLLTTYQPTDFAIDTSLKPSDFCVGQQTGYSYPRLRNRPKKRVAKPQCEDSFCIKDLHMQNGQPITRLFCIADGHGGAGCSKFLTERIPEMIEKLLQNYTPFQMCKVSVQEKFKQDMTEVIKCLDNEYLDRKREEFRRWRNQESKVEPVDDGATLVLNIFFGDWLINANVGDSRTVLAHGIRNKWTVDFASEDHKPYLERLAQNIFCNGGMFVDNNDKPIKFDPVRHERRIRPSLKRARIRLQDANNDLGIPYSNGRGINWSLNVAATIGDLLFKLDPNKPVVSCVPDIYFTRLDRLSDTSGRGFLLMSTDGLFDHMYASKPEVQNLTIATQVGRKIDIGESPMDIVKHLCNREGDRELFENTLQEYDDCTCILVKL</sequence>
<dbReference type="PROSITE" id="PS51746">
    <property type="entry name" value="PPM_2"/>
    <property type="match status" value="1"/>
</dbReference>
<gene>
    <name evidence="3" type="ORF">POCULU_LOCUS5605</name>
</gene>
<feature type="compositionally biased region" description="Polar residues" evidence="1">
    <location>
        <begin position="130"/>
        <end position="139"/>
    </location>
</feature>
<dbReference type="InterPro" id="IPR015655">
    <property type="entry name" value="PP2C"/>
</dbReference>
<feature type="region of interest" description="Disordered" evidence="1">
    <location>
        <begin position="129"/>
        <end position="191"/>
    </location>
</feature>
<dbReference type="PANTHER" id="PTHR13832">
    <property type="entry name" value="PROTEIN PHOSPHATASE 2C"/>
    <property type="match status" value="1"/>
</dbReference>
<feature type="compositionally biased region" description="Basic residues" evidence="1">
    <location>
        <begin position="140"/>
        <end position="164"/>
    </location>
</feature>
<evidence type="ECO:0000313" key="4">
    <source>
        <dbReference type="Proteomes" id="UP000789572"/>
    </source>
</evidence>
<evidence type="ECO:0000259" key="2">
    <source>
        <dbReference type="PROSITE" id="PS51746"/>
    </source>
</evidence>
<dbReference type="PANTHER" id="PTHR13832:SF668">
    <property type="entry name" value="PROTEIN PHOSPHATASE 2C 39-RELATED"/>
    <property type="match status" value="1"/>
</dbReference>
<dbReference type="InterPro" id="IPR001932">
    <property type="entry name" value="PPM-type_phosphatase-like_dom"/>
</dbReference>
<accession>A0A9N9FXE3</accession>
<dbReference type="EMBL" id="CAJVPJ010000883">
    <property type="protein sequence ID" value="CAG8562933.1"/>
    <property type="molecule type" value="Genomic_DNA"/>
</dbReference>
<evidence type="ECO:0000256" key="1">
    <source>
        <dbReference type="SAM" id="MobiDB-lite"/>
    </source>
</evidence>
<dbReference type="Gene3D" id="3.60.40.10">
    <property type="entry name" value="PPM-type phosphatase domain"/>
    <property type="match status" value="1"/>
</dbReference>
<dbReference type="AlphaFoldDB" id="A0A9N9FXE3"/>
<organism evidence="3 4">
    <name type="scientific">Paraglomus occultum</name>
    <dbReference type="NCBI Taxonomy" id="144539"/>
    <lineage>
        <taxon>Eukaryota</taxon>
        <taxon>Fungi</taxon>
        <taxon>Fungi incertae sedis</taxon>
        <taxon>Mucoromycota</taxon>
        <taxon>Glomeromycotina</taxon>
        <taxon>Glomeromycetes</taxon>
        <taxon>Paraglomerales</taxon>
        <taxon>Paraglomeraceae</taxon>
        <taxon>Paraglomus</taxon>
    </lineage>
</organism>
<dbReference type="SMART" id="SM00332">
    <property type="entry name" value="PP2Cc"/>
    <property type="match status" value="1"/>
</dbReference>
<dbReference type="CDD" id="cd00143">
    <property type="entry name" value="PP2Cc"/>
    <property type="match status" value="1"/>
</dbReference>